<evidence type="ECO:0000313" key="1">
    <source>
        <dbReference type="EMBL" id="EFE05587.1"/>
    </source>
</evidence>
<organism evidence="1 2">
    <name type="scientific">Citrobacter youngae ATCC 29220</name>
    <dbReference type="NCBI Taxonomy" id="500640"/>
    <lineage>
        <taxon>Bacteria</taxon>
        <taxon>Pseudomonadati</taxon>
        <taxon>Pseudomonadota</taxon>
        <taxon>Gammaproteobacteria</taxon>
        <taxon>Enterobacterales</taxon>
        <taxon>Enterobacteriaceae</taxon>
        <taxon>Citrobacter</taxon>
        <taxon>Citrobacter freundii complex</taxon>
    </lineage>
</organism>
<name>D4BKF6_9ENTR</name>
<dbReference type="EMBL" id="ABWL02000031">
    <property type="protein sequence ID" value="EFE05587.1"/>
    <property type="molecule type" value="Genomic_DNA"/>
</dbReference>
<reference evidence="1 2" key="1">
    <citation type="submission" date="2010-02" db="EMBL/GenBank/DDBJ databases">
        <authorList>
            <person name="Weinstock G."/>
            <person name="Sodergren E."/>
            <person name="Clifton S."/>
            <person name="Fulton L."/>
            <person name="Fulton B."/>
            <person name="Courtney L."/>
            <person name="Fronick C."/>
            <person name="Harrison M."/>
            <person name="Strong C."/>
            <person name="Farmer C."/>
            <person name="Delahaunty K."/>
            <person name="Markovic C."/>
            <person name="Hall O."/>
            <person name="Minx P."/>
            <person name="Tomlinson C."/>
            <person name="Mitreva M."/>
            <person name="Nelson J."/>
            <person name="Hou S."/>
            <person name="Wollam A."/>
            <person name="Pepin K.H."/>
            <person name="Johnson M."/>
            <person name="Bhonagiri V."/>
            <person name="Zhang X."/>
            <person name="Suruliraj S."/>
            <person name="Warren W."/>
            <person name="Chinwalla A."/>
            <person name="Mardis E.R."/>
            <person name="Wilson R.K."/>
        </authorList>
    </citation>
    <scope>NUCLEOTIDE SEQUENCE [LARGE SCALE GENOMIC DNA]</scope>
    <source>
        <strain evidence="1 2">ATCC 29220</strain>
    </source>
</reference>
<comment type="caution">
    <text evidence="1">The sequence shown here is derived from an EMBL/GenBank/DDBJ whole genome shotgun (WGS) entry which is preliminary data.</text>
</comment>
<evidence type="ECO:0000313" key="2">
    <source>
        <dbReference type="Proteomes" id="UP000003880"/>
    </source>
</evidence>
<dbReference type="AlphaFoldDB" id="D4BKF6"/>
<dbReference type="HOGENOM" id="CLU_1319033_0_0_6"/>
<dbReference type="Proteomes" id="UP000003880">
    <property type="component" value="Unassembled WGS sequence"/>
</dbReference>
<dbReference type="InterPro" id="IPR008611">
    <property type="entry name" value="SctB2-like"/>
</dbReference>
<accession>D4BKF6</accession>
<proteinExistence type="predicted"/>
<gene>
    <name evidence="1" type="ORF">CIT292_11033</name>
</gene>
<dbReference type="Pfam" id="PF05802">
    <property type="entry name" value="SctB2"/>
    <property type="match status" value="1"/>
</dbReference>
<protein>
    <submittedName>
        <fullName evidence="1">Uncharacterized protein</fullName>
    </submittedName>
</protein>
<sequence>MAMRAAFAELAETACELRNSNLEAANTQTVNSWDQQVSSFNKQRESASKMMKSSLLAGAGEVVGGAISTALSIGGPQIAKGVSKTERNARRAVQEEAKNLSGESLNSFMKLNEKKLTPHRNFEILGQCSPAIGQLVSQPFSIAGSVIGSGAKKLDSVAEFDKFISNNAQKDAKQYEEAGKSISNRIASAAKMAESFNEGITRALSAAA</sequence>